<gene>
    <name evidence="11" type="ORF">FYJ34_08365</name>
</gene>
<dbReference type="Pfam" id="PF01035">
    <property type="entry name" value="DNA_binding_1"/>
    <property type="match status" value="1"/>
</dbReference>
<evidence type="ECO:0000313" key="11">
    <source>
        <dbReference type="EMBL" id="MSR94270.1"/>
    </source>
</evidence>
<keyword evidence="6 9" id="KW-0227">DNA damage</keyword>
<comment type="catalytic activity">
    <reaction evidence="8 9">
        <text>a 6-O-methyl-2'-deoxyguanosine in DNA + L-cysteinyl-[protein] = S-methyl-L-cysteinyl-[protein] + a 2'-deoxyguanosine in DNA</text>
        <dbReference type="Rhea" id="RHEA:24000"/>
        <dbReference type="Rhea" id="RHEA-COMP:10131"/>
        <dbReference type="Rhea" id="RHEA-COMP:10132"/>
        <dbReference type="Rhea" id="RHEA-COMP:11367"/>
        <dbReference type="Rhea" id="RHEA-COMP:11368"/>
        <dbReference type="ChEBI" id="CHEBI:29950"/>
        <dbReference type="ChEBI" id="CHEBI:82612"/>
        <dbReference type="ChEBI" id="CHEBI:85445"/>
        <dbReference type="ChEBI" id="CHEBI:85448"/>
        <dbReference type="EC" id="2.1.1.63"/>
    </reaction>
</comment>
<protein>
    <recommendedName>
        <fullName evidence="9">Methylated-DNA--protein-cysteine methyltransferase</fullName>
        <ecNumber evidence="9">2.1.1.63</ecNumber>
    </recommendedName>
    <alternativeName>
        <fullName evidence="9">6-O-methylguanine-DNA methyltransferase</fullName>
        <shortName evidence="9">MGMT</shortName>
    </alternativeName>
    <alternativeName>
        <fullName evidence="9">O-6-methylguanine-DNA-alkyltransferase</fullName>
    </alternativeName>
</protein>
<evidence type="ECO:0000256" key="2">
    <source>
        <dbReference type="ARBA" id="ARBA00008711"/>
    </source>
</evidence>
<keyword evidence="7 9" id="KW-0234">DNA repair</keyword>
<evidence type="ECO:0000256" key="1">
    <source>
        <dbReference type="ARBA" id="ARBA00001286"/>
    </source>
</evidence>
<dbReference type="InterPro" id="IPR036217">
    <property type="entry name" value="MethylDNA_cys_MeTrfase_DNAb"/>
</dbReference>
<dbReference type="SUPFAM" id="SSF46767">
    <property type="entry name" value="Methylated DNA-protein cysteine methyltransferase, C-terminal domain"/>
    <property type="match status" value="1"/>
</dbReference>
<dbReference type="Gene3D" id="1.10.10.10">
    <property type="entry name" value="Winged helix-like DNA-binding domain superfamily/Winged helix DNA-binding domain"/>
    <property type="match status" value="1"/>
</dbReference>
<evidence type="ECO:0000259" key="10">
    <source>
        <dbReference type="Pfam" id="PF01035"/>
    </source>
</evidence>
<dbReference type="EC" id="2.1.1.63" evidence="9"/>
<evidence type="ECO:0000256" key="3">
    <source>
        <dbReference type="ARBA" id="ARBA00022490"/>
    </source>
</evidence>
<evidence type="ECO:0000256" key="7">
    <source>
        <dbReference type="ARBA" id="ARBA00023204"/>
    </source>
</evidence>
<dbReference type="NCBIfam" id="TIGR00589">
    <property type="entry name" value="ogt"/>
    <property type="match status" value="1"/>
</dbReference>
<dbReference type="InterPro" id="IPR023546">
    <property type="entry name" value="MGMT"/>
</dbReference>
<sequence>MESFAVYAFPFGFLKIGYREEVVLFLETLEHSDHPGQKTAFTEKVFREITEYLEGKRKSFTFAYELRGTEFQKRVWRALTEIPYGETRSYKEIAIAIGNEKASRAVGLANNKNPVAIVVPCHRVIGSNGKLVGYAGGLPMKQALLQLEQAHSRKNTPS</sequence>
<comment type="similarity">
    <text evidence="2 9">Belongs to the MGMT family.</text>
</comment>
<dbReference type="RefSeq" id="WP_154477805.1">
    <property type="nucleotide sequence ID" value="NZ_VULY01000018.1"/>
</dbReference>
<evidence type="ECO:0000256" key="9">
    <source>
        <dbReference type="HAMAP-Rule" id="MF_00772"/>
    </source>
</evidence>
<dbReference type="InterPro" id="IPR014048">
    <property type="entry name" value="MethylDNA_cys_MeTrfase_DNA-bd"/>
</dbReference>
<feature type="active site" description="Nucleophile; methyl group acceptor" evidence="9">
    <location>
        <position position="121"/>
    </location>
</feature>
<dbReference type="GO" id="GO:0032259">
    <property type="term" value="P:methylation"/>
    <property type="evidence" value="ECO:0007669"/>
    <property type="project" value="UniProtKB-KW"/>
</dbReference>
<evidence type="ECO:0000256" key="5">
    <source>
        <dbReference type="ARBA" id="ARBA00022679"/>
    </source>
</evidence>
<dbReference type="Proteomes" id="UP000434409">
    <property type="component" value="Unassembled WGS sequence"/>
</dbReference>
<feature type="domain" description="Methylated-DNA-[protein]-cysteine S-methyltransferase DNA binding" evidence="10">
    <location>
        <begin position="70"/>
        <end position="149"/>
    </location>
</feature>
<accession>A0A6N7V296</accession>
<dbReference type="FunFam" id="1.10.10.10:FF:000214">
    <property type="entry name" value="Methylated-DNA--protein-cysteine methyltransferase"/>
    <property type="match status" value="1"/>
</dbReference>
<evidence type="ECO:0000313" key="12">
    <source>
        <dbReference type="Proteomes" id="UP000434409"/>
    </source>
</evidence>
<reference evidence="11 12" key="1">
    <citation type="submission" date="2019-08" db="EMBL/GenBank/DDBJ databases">
        <title>In-depth cultivation of the pig gut microbiome towards novel bacterial diversity and tailored functional studies.</title>
        <authorList>
            <person name="Wylensek D."/>
            <person name="Hitch T.C.A."/>
            <person name="Clavel T."/>
        </authorList>
    </citation>
    <scope>NUCLEOTIDE SEQUENCE [LARGE SCALE GENOMIC DNA]</scope>
    <source>
        <strain evidence="11 12">68-1-5</strain>
    </source>
</reference>
<comment type="function">
    <text evidence="9">Involved in the cellular defense against the biological effects of O6-methylguanine (O6-MeG) and O4-methylthymine (O4-MeT) in DNA. Repairs the methylated nucleobase in DNA by stoichiometrically transferring the methyl group to a cysteine residue in the enzyme. This is a suicide reaction: the enzyme is irreversibly inactivated.</text>
</comment>
<dbReference type="PANTHER" id="PTHR10815:SF5">
    <property type="entry name" value="METHYLATED-DNA--PROTEIN-CYSTEINE METHYLTRANSFERASE"/>
    <property type="match status" value="1"/>
</dbReference>
<comment type="catalytic activity">
    <reaction evidence="1 9">
        <text>a 4-O-methyl-thymidine in DNA + L-cysteinyl-[protein] = a thymidine in DNA + S-methyl-L-cysteinyl-[protein]</text>
        <dbReference type="Rhea" id="RHEA:53428"/>
        <dbReference type="Rhea" id="RHEA-COMP:10131"/>
        <dbReference type="Rhea" id="RHEA-COMP:10132"/>
        <dbReference type="Rhea" id="RHEA-COMP:13555"/>
        <dbReference type="Rhea" id="RHEA-COMP:13556"/>
        <dbReference type="ChEBI" id="CHEBI:29950"/>
        <dbReference type="ChEBI" id="CHEBI:82612"/>
        <dbReference type="ChEBI" id="CHEBI:137386"/>
        <dbReference type="ChEBI" id="CHEBI:137387"/>
        <dbReference type="EC" id="2.1.1.63"/>
    </reaction>
</comment>
<comment type="caution">
    <text evidence="11">The sequence shown here is derived from an EMBL/GenBank/DDBJ whole genome shotgun (WGS) entry which is preliminary data.</text>
</comment>
<dbReference type="InterPro" id="IPR001497">
    <property type="entry name" value="MethylDNA_cys_MeTrfase_AS"/>
</dbReference>
<dbReference type="CDD" id="cd06445">
    <property type="entry name" value="ATase"/>
    <property type="match status" value="1"/>
</dbReference>
<dbReference type="HAMAP" id="MF_00772">
    <property type="entry name" value="OGT"/>
    <property type="match status" value="1"/>
</dbReference>
<keyword evidence="4 9" id="KW-0489">Methyltransferase</keyword>
<dbReference type="GO" id="GO:0006307">
    <property type="term" value="P:DNA alkylation repair"/>
    <property type="evidence" value="ECO:0007669"/>
    <property type="project" value="UniProtKB-UniRule"/>
</dbReference>
<evidence type="ECO:0000256" key="4">
    <source>
        <dbReference type="ARBA" id="ARBA00022603"/>
    </source>
</evidence>
<dbReference type="PANTHER" id="PTHR10815">
    <property type="entry name" value="METHYLATED-DNA--PROTEIN-CYSTEINE METHYLTRANSFERASE"/>
    <property type="match status" value="1"/>
</dbReference>
<comment type="subcellular location">
    <subcellularLocation>
        <location evidence="9">Cytoplasm</location>
    </subcellularLocation>
</comment>
<dbReference type="InterPro" id="IPR036388">
    <property type="entry name" value="WH-like_DNA-bd_sf"/>
</dbReference>
<dbReference type="InterPro" id="IPR036631">
    <property type="entry name" value="MGMT_N_sf"/>
</dbReference>
<organism evidence="11 12">
    <name type="scientific">Suipraeoptans intestinalis</name>
    <dbReference type="NCBI Taxonomy" id="2606628"/>
    <lineage>
        <taxon>Bacteria</taxon>
        <taxon>Bacillati</taxon>
        <taxon>Bacillota</taxon>
        <taxon>Clostridia</taxon>
        <taxon>Lachnospirales</taxon>
        <taxon>Lachnospiraceae</taxon>
        <taxon>Suipraeoptans</taxon>
    </lineage>
</organism>
<dbReference type="AlphaFoldDB" id="A0A6N7V296"/>
<proteinExistence type="inferred from homology"/>
<keyword evidence="3 9" id="KW-0963">Cytoplasm</keyword>
<dbReference type="GO" id="GO:0003908">
    <property type="term" value="F:methylated-DNA-[protein]-cysteine S-methyltransferase activity"/>
    <property type="evidence" value="ECO:0007669"/>
    <property type="project" value="UniProtKB-UniRule"/>
</dbReference>
<dbReference type="GO" id="GO:0005737">
    <property type="term" value="C:cytoplasm"/>
    <property type="evidence" value="ECO:0007669"/>
    <property type="project" value="UniProtKB-SubCell"/>
</dbReference>
<comment type="miscellaneous">
    <text evidence="9">This enzyme catalyzes only one turnover and therefore is not strictly catalytic. According to one definition, an enzyme is a biocatalyst that acts repeatedly and over many reaction cycles.</text>
</comment>
<name>A0A6N7V296_9FIRM</name>
<evidence type="ECO:0000256" key="6">
    <source>
        <dbReference type="ARBA" id="ARBA00022763"/>
    </source>
</evidence>
<keyword evidence="12" id="KW-1185">Reference proteome</keyword>
<dbReference type="EMBL" id="VULY01000018">
    <property type="protein sequence ID" value="MSR94270.1"/>
    <property type="molecule type" value="Genomic_DNA"/>
</dbReference>
<keyword evidence="5 9" id="KW-0808">Transferase</keyword>
<dbReference type="PROSITE" id="PS00374">
    <property type="entry name" value="MGMT"/>
    <property type="match status" value="1"/>
</dbReference>
<evidence type="ECO:0000256" key="8">
    <source>
        <dbReference type="ARBA" id="ARBA00049348"/>
    </source>
</evidence>
<dbReference type="SUPFAM" id="SSF53155">
    <property type="entry name" value="Methylated DNA-protein cysteine methyltransferase domain"/>
    <property type="match status" value="1"/>
</dbReference>